<dbReference type="InterPro" id="IPR001638">
    <property type="entry name" value="Solute-binding_3/MltF_N"/>
</dbReference>
<evidence type="ECO:0000256" key="1">
    <source>
        <dbReference type="SAM" id="SignalP"/>
    </source>
</evidence>
<feature type="domain" description="Solute-binding protein family 3/N-terminal" evidence="2">
    <location>
        <begin position="34"/>
        <end position="264"/>
    </location>
</feature>
<dbReference type="PROSITE" id="PS51257">
    <property type="entry name" value="PROKAR_LIPOPROTEIN"/>
    <property type="match status" value="1"/>
</dbReference>
<dbReference type="Gene3D" id="3.40.190.10">
    <property type="entry name" value="Periplasmic binding protein-like II"/>
    <property type="match status" value="2"/>
</dbReference>
<feature type="signal peptide" evidence="1">
    <location>
        <begin position="1"/>
        <end position="19"/>
    </location>
</feature>
<dbReference type="Proteomes" id="UP001266357">
    <property type="component" value="Unassembled WGS sequence"/>
</dbReference>
<dbReference type="Pfam" id="PF00497">
    <property type="entry name" value="SBP_bac_3"/>
    <property type="match status" value="1"/>
</dbReference>
<proteinExistence type="predicted"/>
<gene>
    <name evidence="3" type="ORF">RM573_02580</name>
</gene>
<comment type="caution">
    <text evidence="3">The sequence shown here is derived from an EMBL/GenBank/DDBJ whole genome shotgun (WGS) entry which is preliminary data.</text>
</comment>
<sequence>MRLKYCFLLIFLLTTSSQACEMLMGYRTSERLPFIAEAPNHQGLYYALYSKALANIGCQLKVIRAPKKRILHMLKTGEVDFYPGLGFSDERETYLHFIDSGLKSRSAVISHLDTKSVQSLAEMKGKTLLIAHGAKPIDGEKYGVFMRSGYDLSIAQVVELISKKQVDFYFYNEDAIHYYLALHPYENIKVYPLNESYEALHLGFSRKSSFADERYNDDFDAKRVKSLDNREYILSKQSKVYQFQQALKQLSSQGVTSQLNSQFFLLN</sequence>
<dbReference type="EMBL" id="JAVRIF010000001">
    <property type="protein sequence ID" value="MDT0602472.1"/>
    <property type="molecule type" value="Genomic_DNA"/>
</dbReference>
<protein>
    <submittedName>
        <fullName evidence="3">Transporter substrate-binding domain-containing protein</fullName>
    </submittedName>
</protein>
<dbReference type="SUPFAM" id="SSF53850">
    <property type="entry name" value="Periplasmic binding protein-like II"/>
    <property type="match status" value="1"/>
</dbReference>
<accession>A0ABU2ZX14</accession>
<keyword evidence="1" id="KW-0732">Signal</keyword>
<feature type="chain" id="PRO_5047219152" evidence="1">
    <location>
        <begin position="20"/>
        <end position="267"/>
    </location>
</feature>
<dbReference type="RefSeq" id="WP_311576774.1">
    <property type="nucleotide sequence ID" value="NZ_JAVRIF010000001.1"/>
</dbReference>
<evidence type="ECO:0000313" key="3">
    <source>
        <dbReference type="EMBL" id="MDT0602472.1"/>
    </source>
</evidence>
<evidence type="ECO:0000259" key="2">
    <source>
        <dbReference type="Pfam" id="PF00497"/>
    </source>
</evidence>
<evidence type="ECO:0000313" key="4">
    <source>
        <dbReference type="Proteomes" id="UP001266357"/>
    </source>
</evidence>
<name>A0ABU2ZX14_9GAMM</name>
<keyword evidence="4" id="KW-1185">Reference proteome</keyword>
<organism evidence="3 4">
    <name type="scientific">Thalassotalea castellviae</name>
    <dbReference type="NCBI Taxonomy" id="3075612"/>
    <lineage>
        <taxon>Bacteria</taxon>
        <taxon>Pseudomonadati</taxon>
        <taxon>Pseudomonadota</taxon>
        <taxon>Gammaproteobacteria</taxon>
        <taxon>Alteromonadales</taxon>
        <taxon>Colwelliaceae</taxon>
        <taxon>Thalassotalea</taxon>
    </lineage>
</organism>
<reference evidence="3 4" key="1">
    <citation type="submission" date="2023-09" db="EMBL/GenBank/DDBJ databases">
        <authorList>
            <person name="Rey-Velasco X."/>
        </authorList>
    </citation>
    <scope>NUCLEOTIDE SEQUENCE [LARGE SCALE GENOMIC DNA]</scope>
    <source>
        <strain evidence="3 4">W431</strain>
    </source>
</reference>